<dbReference type="Gene3D" id="3.40.50.300">
    <property type="entry name" value="P-loop containing nucleotide triphosphate hydrolases"/>
    <property type="match status" value="1"/>
</dbReference>
<dbReference type="PANTHER" id="PTHR43581:SF4">
    <property type="entry name" value="ATP_GTP PHOSPHATASE"/>
    <property type="match status" value="1"/>
</dbReference>
<reference evidence="3" key="1">
    <citation type="submission" date="2017-01" db="EMBL/GenBank/DDBJ databases">
        <authorList>
            <person name="Varghese N."/>
            <person name="Submissions S."/>
        </authorList>
    </citation>
    <scope>NUCLEOTIDE SEQUENCE [LARGE SCALE GENOMIC DNA]</scope>
    <source>
        <strain evidence="3">DSM 19945</strain>
    </source>
</reference>
<dbReference type="RefSeq" id="WP_076485753.1">
    <property type="nucleotide sequence ID" value="NZ_FTOG01000010.1"/>
</dbReference>
<evidence type="ECO:0000313" key="3">
    <source>
        <dbReference type="Proteomes" id="UP000186221"/>
    </source>
</evidence>
<dbReference type="Pfam" id="PF13476">
    <property type="entry name" value="AAA_23"/>
    <property type="match status" value="1"/>
</dbReference>
<feature type="domain" description="AAA+ ATPase" evidence="1">
    <location>
        <begin position="24"/>
        <end position="276"/>
    </location>
</feature>
<accession>A0A1N7PHA7</accession>
<evidence type="ECO:0000259" key="1">
    <source>
        <dbReference type="SMART" id="SM00382"/>
    </source>
</evidence>
<dbReference type="InterPro" id="IPR027417">
    <property type="entry name" value="P-loop_NTPase"/>
</dbReference>
<dbReference type="Proteomes" id="UP000186221">
    <property type="component" value="Unassembled WGS sequence"/>
</dbReference>
<keyword evidence="3" id="KW-1185">Reference proteome</keyword>
<sequence>MDTISIEVKRLKNVENAFLEFPLVKGTSVIVGGNGSGKSTLLLALSQAFMRGSLRQLDDDDFDQSSEVTISISGDKRVWSPDPQKGWWANDGRRLRINGMYEGSLFYGSRFHDSRLVDNLLKSGDLSKGDIVDADDYVKDKLSYILHGALGKYANLKRLKNRDIAKGLGLINTPYFNEINGKIVSQYRMSSGECLLITLLHFVYNAIVRRSLPKNELILALIDEIEVALHPIAVYRFLETINELADLSENLMVILTSHSPEVIRRIEPKRIYKIENDNGKVSAVNPAYPSYVIRDVYKHDGFDTLILVEDILAKIIVQQAIEKNNLSKSRLIHIVPAGGWENVLRLHRDLLAGNVLGLDRQIFSVIDGDVKDLIPETYKTLRKMFLPVDSVEKFLLDVCVRGANKSAKTMIGDKYFTIKSISELSAEHVKDYPNGTTSESKKFYARLLKDLKSRGISEEVFIEKLATDLPSVIDFSKFRASLTSALEKAKP</sequence>
<dbReference type="GO" id="GO:0006302">
    <property type="term" value="P:double-strand break repair"/>
    <property type="evidence" value="ECO:0007669"/>
    <property type="project" value="InterPro"/>
</dbReference>
<proteinExistence type="predicted"/>
<organism evidence="2 3">
    <name type="scientific">Rhodobacter aestuarii</name>
    <dbReference type="NCBI Taxonomy" id="453582"/>
    <lineage>
        <taxon>Bacteria</taxon>
        <taxon>Pseudomonadati</taxon>
        <taxon>Pseudomonadota</taxon>
        <taxon>Alphaproteobacteria</taxon>
        <taxon>Rhodobacterales</taxon>
        <taxon>Rhodobacter group</taxon>
        <taxon>Rhodobacter</taxon>
    </lineage>
</organism>
<dbReference type="Pfam" id="PF13175">
    <property type="entry name" value="AAA_15"/>
    <property type="match status" value="1"/>
</dbReference>
<dbReference type="OrthoDB" id="9789856at2"/>
<dbReference type="SMART" id="SM00382">
    <property type="entry name" value="AAA"/>
    <property type="match status" value="1"/>
</dbReference>
<dbReference type="InterPro" id="IPR003593">
    <property type="entry name" value="AAA+_ATPase"/>
</dbReference>
<dbReference type="GO" id="GO:0016887">
    <property type="term" value="F:ATP hydrolysis activity"/>
    <property type="evidence" value="ECO:0007669"/>
    <property type="project" value="InterPro"/>
</dbReference>
<dbReference type="AlphaFoldDB" id="A0A1N7PHA7"/>
<dbReference type="CDD" id="cd00267">
    <property type="entry name" value="ABC_ATPase"/>
    <property type="match status" value="1"/>
</dbReference>
<protein>
    <submittedName>
        <fullName evidence="2">AAA ATPase domain-containing protein</fullName>
    </submittedName>
</protein>
<gene>
    <name evidence="2" type="ORF">SAMN05421580_1105</name>
</gene>
<dbReference type="InterPro" id="IPR041685">
    <property type="entry name" value="AAA_GajA/Old/RecF-like"/>
</dbReference>
<dbReference type="SUPFAM" id="SSF52540">
    <property type="entry name" value="P-loop containing nucleoside triphosphate hydrolases"/>
    <property type="match status" value="1"/>
</dbReference>
<dbReference type="PANTHER" id="PTHR43581">
    <property type="entry name" value="ATP/GTP PHOSPHATASE"/>
    <property type="match status" value="1"/>
</dbReference>
<name>A0A1N7PHA7_9RHOB</name>
<evidence type="ECO:0000313" key="2">
    <source>
        <dbReference type="EMBL" id="SIT09900.1"/>
    </source>
</evidence>
<dbReference type="EMBL" id="FTOG01000010">
    <property type="protein sequence ID" value="SIT09900.1"/>
    <property type="molecule type" value="Genomic_DNA"/>
</dbReference>
<dbReference type="InterPro" id="IPR051396">
    <property type="entry name" value="Bact_Antivir_Def_Nuclease"/>
</dbReference>
<dbReference type="InterPro" id="IPR038729">
    <property type="entry name" value="Rad50/SbcC_AAA"/>
</dbReference>